<keyword evidence="1" id="KW-0732">Signal</keyword>
<feature type="domain" description="3-keto-alpha-glucoside-1,2-lyase/3-keto-2-hydroxy-glucal hydratase" evidence="2">
    <location>
        <begin position="35"/>
        <end position="232"/>
    </location>
</feature>
<dbReference type="AlphaFoldDB" id="A0A5K7S9B6"/>
<dbReference type="EMBL" id="AP018694">
    <property type="protein sequence ID" value="BBE18085.1"/>
    <property type="molecule type" value="Genomic_DNA"/>
</dbReference>
<evidence type="ECO:0000313" key="3">
    <source>
        <dbReference type="EMBL" id="BBE18085.1"/>
    </source>
</evidence>
<reference evidence="3" key="1">
    <citation type="journal article" date="2020" name="Int. J. Syst. Evol. Microbiol.">
        <title>Aquipluma nitroreducens gen. nov. sp. nov., a novel facultatively anaerobic bacterium isolated from a freshwater lake.</title>
        <authorList>
            <person name="Watanabe M."/>
            <person name="Kojima H."/>
            <person name="Fukui M."/>
        </authorList>
    </citation>
    <scope>NUCLEOTIDE SEQUENCE</scope>
    <source>
        <strain evidence="3">MeG22</strain>
    </source>
</reference>
<sequence length="235" mass="26687">MKRIFVLLLGIVAFLTVVAQNDKINTLSEKEKNDGWQLLFNGKDLNGWRTFQGKEISGWKVIDGVLNNSGVGSDHGGDIITKAKFQNFELSLEWKIAPQSNSGIFYHVNEKIGTAIYESGPEYQLIDDKGWPDRLRDDQHSGANYGMHAPKNAVVKDSNEWNQTRIVVEGTHVQHYLNGVKVVDYQLWDNDWLLLKGKGKWKDYPYYGMARKGPIGLQDHGGLAQFRNIKIKVIK</sequence>
<dbReference type="Gene3D" id="2.60.120.560">
    <property type="entry name" value="Exo-inulinase, domain 1"/>
    <property type="match status" value="1"/>
</dbReference>
<dbReference type="InterPro" id="IPR010496">
    <property type="entry name" value="AL/BT2_dom"/>
</dbReference>
<feature type="signal peptide" evidence="1">
    <location>
        <begin position="1"/>
        <end position="19"/>
    </location>
</feature>
<dbReference type="Proteomes" id="UP001193389">
    <property type="component" value="Chromosome"/>
</dbReference>
<evidence type="ECO:0000259" key="2">
    <source>
        <dbReference type="Pfam" id="PF06439"/>
    </source>
</evidence>
<keyword evidence="3" id="KW-0378">Hydrolase</keyword>
<proteinExistence type="predicted"/>
<evidence type="ECO:0000313" key="4">
    <source>
        <dbReference type="Proteomes" id="UP001193389"/>
    </source>
</evidence>
<dbReference type="Pfam" id="PF06439">
    <property type="entry name" value="3keto-disac_hyd"/>
    <property type="match status" value="1"/>
</dbReference>
<dbReference type="GO" id="GO:0016787">
    <property type="term" value="F:hydrolase activity"/>
    <property type="evidence" value="ECO:0007669"/>
    <property type="project" value="UniProtKB-KW"/>
</dbReference>
<keyword evidence="4" id="KW-1185">Reference proteome</keyword>
<feature type="chain" id="PRO_5024344597" evidence="1">
    <location>
        <begin position="20"/>
        <end position="235"/>
    </location>
</feature>
<organism evidence="3 4">
    <name type="scientific">Aquipluma nitroreducens</name>
    <dbReference type="NCBI Taxonomy" id="2010828"/>
    <lineage>
        <taxon>Bacteria</taxon>
        <taxon>Pseudomonadati</taxon>
        <taxon>Bacteroidota</taxon>
        <taxon>Bacteroidia</taxon>
        <taxon>Marinilabiliales</taxon>
        <taxon>Prolixibacteraceae</taxon>
        <taxon>Aquipluma</taxon>
    </lineage>
</organism>
<accession>A0A5K7S9B6</accession>
<gene>
    <name evidence="3" type="ORF">AQPE_2245</name>
</gene>
<dbReference type="RefSeq" id="WP_318351018.1">
    <property type="nucleotide sequence ID" value="NZ_AP018694.1"/>
</dbReference>
<protein>
    <submittedName>
        <fullName evidence="3">Secreted glycosyl hydrolase</fullName>
    </submittedName>
</protein>
<name>A0A5K7S9B6_9BACT</name>
<evidence type="ECO:0000256" key="1">
    <source>
        <dbReference type="SAM" id="SignalP"/>
    </source>
</evidence>
<dbReference type="KEGG" id="anf:AQPE_2245"/>